<keyword evidence="8" id="KW-1185">Reference proteome</keyword>
<evidence type="ECO:0000259" key="5">
    <source>
        <dbReference type="PROSITE" id="PS50280"/>
    </source>
</evidence>
<dbReference type="GeneID" id="59352496"/>
<evidence type="ECO:0000256" key="3">
    <source>
        <dbReference type="ARBA" id="ARBA00022833"/>
    </source>
</evidence>
<accession>A0A8H6RZP7</accession>
<dbReference type="InterPro" id="IPR050869">
    <property type="entry name" value="H3K4_H4K5_MeTrfase"/>
</dbReference>
<dbReference type="PROSITE" id="PS01360">
    <property type="entry name" value="ZF_MYND_1"/>
    <property type="match status" value="1"/>
</dbReference>
<evidence type="ECO:0000256" key="1">
    <source>
        <dbReference type="ARBA" id="ARBA00022723"/>
    </source>
</evidence>
<comment type="caution">
    <text evidence="7">The sequence shown here is derived from an EMBL/GenBank/DDBJ whole genome shotgun (WGS) entry which is preliminary data.</text>
</comment>
<dbReference type="Gene3D" id="2.170.270.10">
    <property type="entry name" value="SET domain"/>
    <property type="match status" value="1"/>
</dbReference>
<dbReference type="EMBL" id="JACAZF010000016">
    <property type="protein sequence ID" value="KAF7289807.1"/>
    <property type="molecule type" value="Genomic_DNA"/>
</dbReference>
<evidence type="ECO:0000259" key="6">
    <source>
        <dbReference type="PROSITE" id="PS50865"/>
    </source>
</evidence>
<dbReference type="Pfam" id="PF01753">
    <property type="entry name" value="zf-MYND"/>
    <property type="match status" value="1"/>
</dbReference>
<feature type="domain" description="MYND-type" evidence="6">
    <location>
        <begin position="107"/>
        <end position="145"/>
    </location>
</feature>
<sequence length="599" mass="64684">MSFAQLKATRNLRNTHARHSYVTSDPLSTRLQAAEDSIEHQVSNPDPTLGSTPTLYKSIPSSLLEVKTDATKGRGLWTKQRIPSGQNILALLPYAAALSSGKLSTYCSLCSSASVSPLRCTQCQMVYYCDATCQSADWPVHKFECPALRRCIPASATEETSEDMAQGVAIPGDAVRCLARMMWRKRRKGLARRKKLTLCKRVNPPATPSAQEQHTHLALSLVRFLGLSSPQELAEFGINSGAELAQIVAKFTPNTFTLSAPDLTPIGACISPPVALINHSCQPNAVVVFSGSDRGKEPILHVVTIREVEAGQEILTAYIDTTLPRIQRQHAIKETYNFDCVCVLCGQEGKRADPRESVWCSKRCGGLCPMPTEEDPLSQCDSCNTVLRDTDAVLDATRVGQQGLDKAQTVQFSDRSKSQQLTTNLIPILASAGLTPASHPLLALRRLHLGMLIEDVSIVSSSSSLAAAEAQKILDEAVITATQVCAGLDMIMSYGHPVRGLARAELGKLLAVDEPEPRLSPPTAAPGPFPPSGSARLRLALDTLLLAREELKIGFGVANEGGDIGRVVREDIVRLEKELGIWKARGGEAMRDAKAGNLK</sequence>
<evidence type="ECO:0000256" key="4">
    <source>
        <dbReference type="PROSITE-ProRule" id="PRU00134"/>
    </source>
</evidence>
<gene>
    <name evidence="7" type="ORF">MIND_01355000</name>
</gene>
<name>A0A8H6RZP7_9AGAR</name>
<feature type="domain" description="SET" evidence="5">
    <location>
        <begin position="62"/>
        <end position="319"/>
    </location>
</feature>
<dbReference type="PROSITE" id="PS50865">
    <property type="entry name" value="ZF_MYND_2"/>
    <property type="match status" value="1"/>
</dbReference>
<proteinExistence type="predicted"/>
<dbReference type="SUPFAM" id="SSF82199">
    <property type="entry name" value="SET domain"/>
    <property type="match status" value="1"/>
</dbReference>
<dbReference type="SMART" id="SM00317">
    <property type="entry name" value="SET"/>
    <property type="match status" value="1"/>
</dbReference>
<keyword evidence="1" id="KW-0479">Metal-binding</keyword>
<dbReference type="GO" id="GO:0008270">
    <property type="term" value="F:zinc ion binding"/>
    <property type="evidence" value="ECO:0007669"/>
    <property type="project" value="UniProtKB-KW"/>
</dbReference>
<dbReference type="PANTHER" id="PTHR12197:SF251">
    <property type="entry name" value="EG:BACR7C10.4 PROTEIN"/>
    <property type="match status" value="1"/>
</dbReference>
<evidence type="ECO:0000313" key="7">
    <source>
        <dbReference type="EMBL" id="KAF7289807.1"/>
    </source>
</evidence>
<evidence type="ECO:0000313" key="8">
    <source>
        <dbReference type="Proteomes" id="UP000636479"/>
    </source>
</evidence>
<keyword evidence="2 4" id="KW-0863">Zinc-finger</keyword>
<dbReference type="AlphaFoldDB" id="A0A8H6RZP7"/>
<dbReference type="InterPro" id="IPR046341">
    <property type="entry name" value="SET_dom_sf"/>
</dbReference>
<dbReference type="OrthoDB" id="265717at2759"/>
<dbReference type="GO" id="GO:0005634">
    <property type="term" value="C:nucleus"/>
    <property type="evidence" value="ECO:0007669"/>
    <property type="project" value="TreeGrafter"/>
</dbReference>
<keyword evidence="3" id="KW-0862">Zinc</keyword>
<dbReference type="Gene3D" id="1.10.220.160">
    <property type="match status" value="1"/>
</dbReference>
<dbReference type="PANTHER" id="PTHR12197">
    <property type="entry name" value="HISTONE-LYSINE N-METHYLTRANSFERASE SMYD"/>
    <property type="match status" value="1"/>
</dbReference>
<dbReference type="RefSeq" id="XP_037213536.1">
    <property type="nucleotide sequence ID" value="XM_037369980.1"/>
</dbReference>
<protein>
    <recommendedName>
        <fullName evidence="9">SET domain-containing protein</fullName>
    </recommendedName>
</protein>
<dbReference type="InterPro" id="IPR001214">
    <property type="entry name" value="SET_dom"/>
</dbReference>
<organism evidence="7 8">
    <name type="scientific">Mycena indigotica</name>
    <dbReference type="NCBI Taxonomy" id="2126181"/>
    <lineage>
        <taxon>Eukaryota</taxon>
        <taxon>Fungi</taxon>
        <taxon>Dikarya</taxon>
        <taxon>Basidiomycota</taxon>
        <taxon>Agaricomycotina</taxon>
        <taxon>Agaricomycetes</taxon>
        <taxon>Agaricomycetidae</taxon>
        <taxon>Agaricales</taxon>
        <taxon>Marasmiineae</taxon>
        <taxon>Mycenaceae</taxon>
        <taxon>Mycena</taxon>
    </lineage>
</organism>
<dbReference type="PROSITE" id="PS50280">
    <property type="entry name" value="SET"/>
    <property type="match status" value="1"/>
</dbReference>
<dbReference type="Pfam" id="PF00856">
    <property type="entry name" value="SET"/>
    <property type="match status" value="1"/>
</dbReference>
<dbReference type="Gene3D" id="6.10.140.2220">
    <property type="match status" value="1"/>
</dbReference>
<evidence type="ECO:0000256" key="2">
    <source>
        <dbReference type="ARBA" id="ARBA00022771"/>
    </source>
</evidence>
<evidence type="ECO:0008006" key="9">
    <source>
        <dbReference type="Google" id="ProtNLM"/>
    </source>
</evidence>
<reference evidence="7" key="1">
    <citation type="submission" date="2020-05" db="EMBL/GenBank/DDBJ databases">
        <title>Mycena genomes resolve the evolution of fungal bioluminescence.</title>
        <authorList>
            <person name="Tsai I.J."/>
        </authorList>
    </citation>
    <scope>NUCLEOTIDE SEQUENCE</scope>
    <source>
        <strain evidence="7">171206Taipei</strain>
    </source>
</reference>
<dbReference type="InterPro" id="IPR002893">
    <property type="entry name" value="Znf_MYND"/>
</dbReference>
<dbReference type="Proteomes" id="UP000636479">
    <property type="component" value="Unassembled WGS sequence"/>
</dbReference>